<keyword evidence="2" id="KW-0964">Secreted</keyword>
<dbReference type="InterPro" id="IPR029058">
    <property type="entry name" value="AB_hydrolase_fold"/>
</dbReference>
<evidence type="ECO:0000256" key="6">
    <source>
        <dbReference type="ARBA" id="ARBA00023277"/>
    </source>
</evidence>
<evidence type="ECO:0000313" key="10">
    <source>
        <dbReference type="Proteomes" id="UP001597294"/>
    </source>
</evidence>
<evidence type="ECO:0000256" key="4">
    <source>
        <dbReference type="ARBA" id="ARBA00022729"/>
    </source>
</evidence>
<dbReference type="PANTHER" id="PTHR38050">
    <property type="match status" value="1"/>
</dbReference>
<evidence type="ECO:0000256" key="1">
    <source>
        <dbReference type="ARBA" id="ARBA00004613"/>
    </source>
</evidence>
<keyword evidence="4 8" id="KW-0732">Signal</keyword>
<accession>A0ABW5BHQ5</accession>
<dbReference type="InterPro" id="IPR043595">
    <property type="entry name" value="FaeB/C/D"/>
</dbReference>
<keyword evidence="3" id="KW-0858">Xylan degradation</keyword>
<reference evidence="10" key="1">
    <citation type="journal article" date="2019" name="Int. J. Syst. Evol. Microbiol.">
        <title>The Global Catalogue of Microorganisms (GCM) 10K type strain sequencing project: providing services to taxonomists for standard genome sequencing and annotation.</title>
        <authorList>
            <consortium name="The Broad Institute Genomics Platform"/>
            <consortium name="The Broad Institute Genome Sequencing Center for Infectious Disease"/>
            <person name="Wu L."/>
            <person name="Ma J."/>
        </authorList>
    </citation>
    <scope>NUCLEOTIDE SEQUENCE [LARGE SCALE GENOMIC DNA]</scope>
    <source>
        <strain evidence="10">CGMCC 4.7192</strain>
    </source>
</reference>
<keyword evidence="7" id="KW-0624">Polysaccharide degradation</keyword>
<protein>
    <submittedName>
        <fullName evidence="9">Alpha/beta hydrolase family esterase</fullName>
    </submittedName>
</protein>
<evidence type="ECO:0000313" key="9">
    <source>
        <dbReference type="EMBL" id="MFD2205001.1"/>
    </source>
</evidence>
<dbReference type="GO" id="GO:0016787">
    <property type="term" value="F:hydrolase activity"/>
    <property type="evidence" value="ECO:0007669"/>
    <property type="project" value="UniProtKB-KW"/>
</dbReference>
<keyword evidence="6" id="KW-0119">Carbohydrate metabolism</keyword>
<comment type="caution">
    <text evidence="9">The sequence shown here is derived from an EMBL/GenBank/DDBJ whole genome shotgun (WGS) entry which is preliminary data.</text>
</comment>
<evidence type="ECO:0000256" key="7">
    <source>
        <dbReference type="ARBA" id="ARBA00023326"/>
    </source>
</evidence>
<keyword evidence="5 9" id="KW-0378">Hydrolase</keyword>
<dbReference type="SUPFAM" id="SSF53474">
    <property type="entry name" value="alpha/beta-Hydrolases"/>
    <property type="match status" value="1"/>
</dbReference>
<dbReference type="RefSeq" id="WP_380249126.1">
    <property type="nucleotide sequence ID" value="NZ_JBHUII010000001.1"/>
</dbReference>
<keyword evidence="10" id="KW-1185">Reference proteome</keyword>
<proteinExistence type="predicted"/>
<sequence length="269" mass="29383">MKLFETLVVVVLVILGLAFATLSQAAPDVEDRSVAGGDYVVVMPEGVPSDSSLPVLFYYHGYGQSADTVKNNKALLSLASSRGVLLIIPNGLNRSWSNVGAPSEARDEITFTQNILRDVQANWKTQKNHIWATGFSQGGSMVWDVGCYMGSEFSAIFPIAGSFWRPHPATCKSPVNIRHIHGLNDRVVPMNGRAIGANWHQGDVRQGMAIWEDVNGCDVTPVEISLKDMDCKVWSKCRSGKALELCLHKGGHSVKTEWIADGIDWAESL</sequence>
<dbReference type="Gene3D" id="3.40.50.1820">
    <property type="entry name" value="alpha/beta hydrolase"/>
    <property type="match status" value="1"/>
</dbReference>
<gene>
    <name evidence="9" type="ORF">ACFSKO_05250</name>
</gene>
<dbReference type="EMBL" id="JBHUII010000001">
    <property type="protein sequence ID" value="MFD2205001.1"/>
    <property type="molecule type" value="Genomic_DNA"/>
</dbReference>
<feature type="signal peptide" evidence="8">
    <location>
        <begin position="1"/>
        <end position="25"/>
    </location>
</feature>
<name>A0ABW5BHQ5_9PROT</name>
<comment type="subcellular location">
    <subcellularLocation>
        <location evidence="1">Secreted</location>
    </subcellularLocation>
</comment>
<feature type="chain" id="PRO_5046440673" evidence="8">
    <location>
        <begin position="26"/>
        <end position="269"/>
    </location>
</feature>
<evidence type="ECO:0000256" key="8">
    <source>
        <dbReference type="SAM" id="SignalP"/>
    </source>
</evidence>
<evidence type="ECO:0000256" key="2">
    <source>
        <dbReference type="ARBA" id="ARBA00022525"/>
    </source>
</evidence>
<evidence type="ECO:0000256" key="3">
    <source>
        <dbReference type="ARBA" id="ARBA00022651"/>
    </source>
</evidence>
<organism evidence="9 10">
    <name type="scientific">Kiloniella antarctica</name>
    <dbReference type="NCBI Taxonomy" id="1550907"/>
    <lineage>
        <taxon>Bacteria</taxon>
        <taxon>Pseudomonadati</taxon>
        <taxon>Pseudomonadota</taxon>
        <taxon>Alphaproteobacteria</taxon>
        <taxon>Rhodospirillales</taxon>
        <taxon>Kiloniellaceae</taxon>
        <taxon>Kiloniella</taxon>
    </lineage>
</organism>
<evidence type="ECO:0000256" key="5">
    <source>
        <dbReference type="ARBA" id="ARBA00022801"/>
    </source>
</evidence>
<dbReference type="PANTHER" id="PTHR38050:SF2">
    <property type="entry name" value="FERULOYL ESTERASE C-RELATED"/>
    <property type="match status" value="1"/>
</dbReference>
<dbReference type="Proteomes" id="UP001597294">
    <property type="component" value="Unassembled WGS sequence"/>
</dbReference>